<evidence type="ECO:0000256" key="6">
    <source>
        <dbReference type="ARBA" id="ARBA00023136"/>
    </source>
</evidence>
<dbReference type="STRING" id="36842.SAMN02194393_00183"/>
<dbReference type="Pfam" id="PF00528">
    <property type="entry name" value="BPD_transp_1"/>
    <property type="match status" value="1"/>
</dbReference>
<evidence type="ECO:0000313" key="9">
    <source>
        <dbReference type="EMBL" id="SKC36691.1"/>
    </source>
</evidence>
<evidence type="ECO:0000256" key="3">
    <source>
        <dbReference type="ARBA" id="ARBA00022475"/>
    </source>
</evidence>
<evidence type="ECO:0000256" key="2">
    <source>
        <dbReference type="ARBA" id="ARBA00022448"/>
    </source>
</evidence>
<feature type="transmembrane region" description="Helical" evidence="7">
    <location>
        <begin position="21"/>
        <end position="45"/>
    </location>
</feature>
<comment type="similarity">
    <text evidence="7">Belongs to the binding-protein-dependent transport system permease family.</text>
</comment>
<dbReference type="Pfam" id="PF12911">
    <property type="entry name" value="OppC_N"/>
    <property type="match status" value="1"/>
</dbReference>
<dbReference type="GO" id="GO:0005886">
    <property type="term" value="C:plasma membrane"/>
    <property type="evidence" value="ECO:0007669"/>
    <property type="project" value="UniProtKB-SubCell"/>
</dbReference>
<reference evidence="9 10" key="1">
    <citation type="submission" date="2017-02" db="EMBL/GenBank/DDBJ databases">
        <authorList>
            <person name="Peterson S.W."/>
        </authorList>
    </citation>
    <scope>NUCLEOTIDE SEQUENCE [LARGE SCALE GENOMIC DNA]</scope>
    <source>
        <strain evidence="9 10">M1</strain>
    </source>
</reference>
<evidence type="ECO:0000259" key="8">
    <source>
        <dbReference type="PROSITE" id="PS50928"/>
    </source>
</evidence>
<dbReference type="SUPFAM" id="SSF161098">
    <property type="entry name" value="MetI-like"/>
    <property type="match status" value="1"/>
</dbReference>
<keyword evidence="6 7" id="KW-0472">Membrane</keyword>
<dbReference type="Gene3D" id="1.10.3720.10">
    <property type="entry name" value="MetI-like"/>
    <property type="match status" value="1"/>
</dbReference>
<sequence length="286" mass="31140">MNKNIRKKGPWRDVWRRLRKNKLAMFGLIVLILLSFCAIFANHIAPEGYDDQNLSRRFSFPNKENLLGTDNFGRDILSRMIYGSRVSLTVGFIAVGMAVVIGGGLGAVAAFYGNKVDNIIMRAMDILLAIPGMLLALSLAAALGPGLNNMMIAIGVGNIPSYARVVRASVLTVKEQEYVEAARSIGASDFRIIFGHIIPNAMAPIIVQATLGVAGAILSAAALSFLGLGIQPPYPEWGAMLSGARQYIRDYWYMTTFPGLMIMITIYCLNVLGDGLRDALDPRLKN</sequence>
<dbReference type="AlphaFoldDB" id="A0A1T5IBW8"/>
<feature type="transmembrane region" description="Helical" evidence="7">
    <location>
        <begin position="88"/>
        <end position="112"/>
    </location>
</feature>
<feature type="domain" description="ABC transmembrane type-1" evidence="8">
    <location>
        <begin position="84"/>
        <end position="273"/>
    </location>
</feature>
<dbReference type="InterPro" id="IPR025966">
    <property type="entry name" value="OppC_N"/>
</dbReference>
<organism evidence="9 10">
    <name type="scientific">Maledivibacter halophilus</name>
    <dbReference type="NCBI Taxonomy" id="36842"/>
    <lineage>
        <taxon>Bacteria</taxon>
        <taxon>Bacillati</taxon>
        <taxon>Bacillota</taxon>
        <taxon>Clostridia</taxon>
        <taxon>Peptostreptococcales</taxon>
        <taxon>Caminicellaceae</taxon>
        <taxon>Maledivibacter</taxon>
    </lineage>
</organism>
<proteinExistence type="inferred from homology"/>
<dbReference type="PANTHER" id="PTHR43386">
    <property type="entry name" value="OLIGOPEPTIDE TRANSPORT SYSTEM PERMEASE PROTEIN APPC"/>
    <property type="match status" value="1"/>
</dbReference>
<keyword evidence="3" id="KW-1003">Cell membrane</keyword>
<dbReference type="InterPro" id="IPR035906">
    <property type="entry name" value="MetI-like_sf"/>
</dbReference>
<evidence type="ECO:0000256" key="7">
    <source>
        <dbReference type="RuleBase" id="RU363032"/>
    </source>
</evidence>
<keyword evidence="10" id="KW-1185">Reference proteome</keyword>
<dbReference type="CDD" id="cd06261">
    <property type="entry name" value="TM_PBP2"/>
    <property type="match status" value="1"/>
</dbReference>
<evidence type="ECO:0000313" key="10">
    <source>
        <dbReference type="Proteomes" id="UP000190285"/>
    </source>
</evidence>
<dbReference type="OrthoDB" id="9783218at2"/>
<accession>A0A1T5IBW8</accession>
<evidence type="ECO:0000256" key="4">
    <source>
        <dbReference type="ARBA" id="ARBA00022692"/>
    </source>
</evidence>
<name>A0A1T5IBW8_9FIRM</name>
<dbReference type="GO" id="GO:0055085">
    <property type="term" value="P:transmembrane transport"/>
    <property type="evidence" value="ECO:0007669"/>
    <property type="project" value="InterPro"/>
</dbReference>
<dbReference type="EMBL" id="FUZT01000001">
    <property type="protein sequence ID" value="SKC36691.1"/>
    <property type="molecule type" value="Genomic_DNA"/>
</dbReference>
<comment type="subcellular location">
    <subcellularLocation>
        <location evidence="1 7">Cell membrane</location>
        <topology evidence="1 7">Multi-pass membrane protein</topology>
    </subcellularLocation>
</comment>
<evidence type="ECO:0000256" key="5">
    <source>
        <dbReference type="ARBA" id="ARBA00022989"/>
    </source>
</evidence>
<feature type="transmembrane region" description="Helical" evidence="7">
    <location>
        <begin position="205"/>
        <end position="230"/>
    </location>
</feature>
<feature type="transmembrane region" description="Helical" evidence="7">
    <location>
        <begin position="251"/>
        <end position="272"/>
    </location>
</feature>
<dbReference type="InterPro" id="IPR000515">
    <property type="entry name" value="MetI-like"/>
</dbReference>
<gene>
    <name evidence="9" type="ORF">SAMN02194393_00183</name>
</gene>
<dbReference type="RefSeq" id="WP_079488655.1">
    <property type="nucleotide sequence ID" value="NZ_FUZT01000001.1"/>
</dbReference>
<feature type="transmembrane region" description="Helical" evidence="7">
    <location>
        <begin position="124"/>
        <end position="143"/>
    </location>
</feature>
<protein>
    <submittedName>
        <fullName evidence="9">Peptide/nickel transport system permease protein</fullName>
    </submittedName>
</protein>
<dbReference type="Proteomes" id="UP000190285">
    <property type="component" value="Unassembled WGS sequence"/>
</dbReference>
<keyword evidence="2 7" id="KW-0813">Transport</keyword>
<dbReference type="PANTHER" id="PTHR43386:SF1">
    <property type="entry name" value="D,D-DIPEPTIDE TRANSPORT SYSTEM PERMEASE PROTEIN DDPC-RELATED"/>
    <property type="match status" value="1"/>
</dbReference>
<dbReference type="PROSITE" id="PS50928">
    <property type="entry name" value="ABC_TM1"/>
    <property type="match status" value="1"/>
</dbReference>
<dbReference type="InterPro" id="IPR050366">
    <property type="entry name" value="BP-dependent_transpt_permease"/>
</dbReference>
<keyword evidence="5 7" id="KW-1133">Transmembrane helix</keyword>
<evidence type="ECO:0000256" key="1">
    <source>
        <dbReference type="ARBA" id="ARBA00004651"/>
    </source>
</evidence>
<keyword evidence="4 7" id="KW-0812">Transmembrane</keyword>